<dbReference type="AlphaFoldDB" id="A0A2I0IN76"/>
<comment type="caution">
    <text evidence="1">The sequence shown here is derived from an EMBL/GenBank/DDBJ whole genome shotgun (WGS) entry which is preliminary data.</text>
</comment>
<keyword evidence="2" id="KW-1185">Reference proteome</keyword>
<gene>
    <name evidence="1" type="ORF">CRG98_034524</name>
</gene>
<evidence type="ECO:0000313" key="1">
    <source>
        <dbReference type="EMBL" id="PKI45140.1"/>
    </source>
</evidence>
<evidence type="ECO:0000313" key="2">
    <source>
        <dbReference type="Proteomes" id="UP000233551"/>
    </source>
</evidence>
<reference evidence="1 2" key="1">
    <citation type="submission" date="2017-11" db="EMBL/GenBank/DDBJ databases">
        <title>De-novo sequencing of pomegranate (Punica granatum L.) genome.</title>
        <authorList>
            <person name="Akparov Z."/>
            <person name="Amiraslanov A."/>
            <person name="Hajiyeva S."/>
            <person name="Abbasov M."/>
            <person name="Kaur K."/>
            <person name="Hamwieh A."/>
            <person name="Solovyev V."/>
            <person name="Salamov A."/>
            <person name="Braich B."/>
            <person name="Kosarev P."/>
            <person name="Mahmoud A."/>
            <person name="Hajiyev E."/>
            <person name="Babayeva S."/>
            <person name="Izzatullayeva V."/>
            <person name="Mammadov A."/>
            <person name="Mammadov A."/>
            <person name="Sharifova S."/>
            <person name="Ojaghi J."/>
            <person name="Eynullazada K."/>
            <person name="Bayramov B."/>
            <person name="Abdulazimova A."/>
            <person name="Shahmuradov I."/>
        </authorList>
    </citation>
    <scope>NUCLEOTIDE SEQUENCE [LARGE SCALE GENOMIC DNA]</scope>
    <source>
        <strain evidence="2">cv. AG2017</strain>
        <tissue evidence="1">Leaf</tissue>
    </source>
</reference>
<dbReference type="EMBL" id="PGOL01002778">
    <property type="protein sequence ID" value="PKI45140.1"/>
    <property type="molecule type" value="Genomic_DNA"/>
</dbReference>
<dbReference type="Proteomes" id="UP000233551">
    <property type="component" value="Unassembled WGS sequence"/>
</dbReference>
<organism evidence="1 2">
    <name type="scientific">Punica granatum</name>
    <name type="common">Pomegranate</name>
    <dbReference type="NCBI Taxonomy" id="22663"/>
    <lineage>
        <taxon>Eukaryota</taxon>
        <taxon>Viridiplantae</taxon>
        <taxon>Streptophyta</taxon>
        <taxon>Embryophyta</taxon>
        <taxon>Tracheophyta</taxon>
        <taxon>Spermatophyta</taxon>
        <taxon>Magnoliopsida</taxon>
        <taxon>eudicotyledons</taxon>
        <taxon>Gunneridae</taxon>
        <taxon>Pentapetalae</taxon>
        <taxon>rosids</taxon>
        <taxon>malvids</taxon>
        <taxon>Myrtales</taxon>
        <taxon>Lythraceae</taxon>
        <taxon>Punica</taxon>
    </lineage>
</organism>
<proteinExistence type="predicted"/>
<accession>A0A2I0IN76</accession>
<sequence length="102" mass="11577">MVAQLRRINPAGSSEFCWRVGGFSHRRSLIRLVQVGNRFAAPLTGRLRRFEIPLLRAHIESRLASTESEAGGEKVPRFTEPLPRLCADLSSAYLVSSWYLRH</sequence>
<name>A0A2I0IN76_PUNGR</name>
<protein>
    <submittedName>
        <fullName evidence="1">Uncharacterized protein</fullName>
    </submittedName>
</protein>